<protein>
    <submittedName>
        <fullName evidence="1">Uncharacterized protein</fullName>
    </submittedName>
</protein>
<sequence>MLTDAGSVSGIRWLAERKAVVVCLRGSGWVEVEAIQQRLTSPLLLGLKLKLRGQQRSASVLIWRDSVTAEQFRKLQVLLRFAPPPVSASHS</sequence>
<gene>
    <name evidence="1" type="ORF">SAMN03080615_02216</name>
</gene>
<proteinExistence type="predicted"/>
<dbReference type="OrthoDB" id="6088897at2"/>
<keyword evidence="2" id="KW-1185">Reference proteome</keyword>
<dbReference type="EMBL" id="FOGB01000005">
    <property type="protein sequence ID" value="SEQ63093.1"/>
    <property type="molecule type" value="Genomic_DNA"/>
</dbReference>
<evidence type="ECO:0000313" key="1">
    <source>
        <dbReference type="EMBL" id="SEQ63093.1"/>
    </source>
</evidence>
<dbReference type="Proteomes" id="UP000198749">
    <property type="component" value="Unassembled WGS sequence"/>
</dbReference>
<reference evidence="2" key="1">
    <citation type="submission" date="2016-10" db="EMBL/GenBank/DDBJ databases">
        <authorList>
            <person name="Varghese N."/>
            <person name="Submissions S."/>
        </authorList>
    </citation>
    <scope>NUCLEOTIDE SEQUENCE [LARGE SCALE GENOMIC DNA]</scope>
    <source>
        <strain evidence="2">DSM 18887</strain>
    </source>
</reference>
<evidence type="ECO:0000313" key="2">
    <source>
        <dbReference type="Proteomes" id="UP000198749"/>
    </source>
</evidence>
<name>A0A1H9HL91_9GAMM</name>
<accession>A0A1H9HL91</accession>
<organism evidence="1 2">
    <name type="scientific">Amphritea atlantica</name>
    <dbReference type="NCBI Taxonomy" id="355243"/>
    <lineage>
        <taxon>Bacteria</taxon>
        <taxon>Pseudomonadati</taxon>
        <taxon>Pseudomonadota</taxon>
        <taxon>Gammaproteobacteria</taxon>
        <taxon>Oceanospirillales</taxon>
        <taxon>Oceanospirillaceae</taxon>
        <taxon>Amphritea</taxon>
    </lineage>
</organism>
<dbReference type="AlphaFoldDB" id="A0A1H9HL91"/>